<feature type="compositionally biased region" description="Basic and acidic residues" evidence="1">
    <location>
        <begin position="243"/>
        <end position="252"/>
    </location>
</feature>
<gene>
    <name evidence="2" type="ORF">EV653_8159</name>
</gene>
<sequence length="346" mass="36831">MPESAERVRENSPTYREFARLYELARQLRPTGVDRWNRELYETSGSGGYDQETGAIGIHQPLLREGLATQSTANPRLQARALHAVLTRATQAGMDLDAPGETNAVRTAQSRGLYDGVAAVRAATDLQAFSRRAGYPSLTLDDRQQSGAYAAANGLIQQASGASIDRRELIDRLSQGPAVMHFDQVAEAVVRNRLEEIAPAEGADRQAVRRELIETMLHAQWESLAGRSPEAGQHVAEEIRRGLNAKVDEMRRRGPHPARGAESGDVPQQQVGREAPADAPRQEVGSEGPTQVKEVAAARFLNGVAPAAGAAGRGSALGDGSRGAVARAPAIGRGTSMPRGGSAARG</sequence>
<feature type="compositionally biased region" description="Gly residues" evidence="1">
    <location>
        <begin position="311"/>
        <end position="321"/>
    </location>
</feature>
<keyword evidence="3" id="KW-1185">Reference proteome</keyword>
<evidence type="ECO:0000313" key="3">
    <source>
        <dbReference type="Proteomes" id="UP000295146"/>
    </source>
</evidence>
<protein>
    <submittedName>
        <fullName evidence="2">Uncharacterized protein</fullName>
    </submittedName>
</protein>
<name>A0A4R8BJV9_9ACTN</name>
<dbReference type="Proteomes" id="UP000295146">
    <property type="component" value="Unassembled WGS sequence"/>
</dbReference>
<accession>A0A4R8BJV9</accession>
<dbReference type="OrthoDB" id="3824163at2"/>
<evidence type="ECO:0000256" key="1">
    <source>
        <dbReference type="SAM" id="MobiDB-lite"/>
    </source>
</evidence>
<reference evidence="2 3" key="1">
    <citation type="submission" date="2019-03" db="EMBL/GenBank/DDBJ databases">
        <title>Genomic Encyclopedia of Type Strains, Phase III (KMG-III): the genomes of soil and plant-associated and newly described type strains.</title>
        <authorList>
            <person name="Whitman W."/>
        </authorList>
    </citation>
    <scope>NUCLEOTIDE SEQUENCE [LARGE SCALE GENOMIC DNA]</scope>
    <source>
        <strain evidence="2 3">VKM Ac-2573</strain>
    </source>
</reference>
<comment type="caution">
    <text evidence="2">The sequence shown here is derived from an EMBL/GenBank/DDBJ whole genome shotgun (WGS) entry which is preliminary data.</text>
</comment>
<evidence type="ECO:0000313" key="2">
    <source>
        <dbReference type="EMBL" id="TDW54836.1"/>
    </source>
</evidence>
<organism evidence="2 3">
    <name type="scientific">Kribbella pratensis</name>
    <dbReference type="NCBI Taxonomy" id="2512112"/>
    <lineage>
        <taxon>Bacteria</taxon>
        <taxon>Bacillati</taxon>
        <taxon>Actinomycetota</taxon>
        <taxon>Actinomycetes</taxon>
        <taxon>Propionibacteriales</taxon>
        <taxon>Kribbellaceae</taxon>
        <taxon>Kribbella</taxon>
    </lineage>
</organism>
<proteinExistence type="predicted"/>
<feature type="region of interest" description="Disordered" evidence="1">
    <location>
        <begin position="308"/>
        <end position="346"/>
    </location>
</feature>
<feature type="region of interest" description="Disordered" evidence="1">
    <location>
        <begin position="243"/>
        <end position="289"/>
    </location>
</feature>
<dbReference type="AlphaFoldDB" id="A0A4R8BJV9"/>
<dbReference type="RefSeq" id="WP_134111582.1">
    <property type="nucleotide sequence ID" value="NZ_SODP01000005.1"/>
</dbReference>
<dbReference type="EMBL" id="SODP01000005">
    <property type="protein sequence ID" value="TDW54836.1"/>
    <property type="molecule type" value="Genomic_DNA"/>
</dbReference>